<name>A0A1X2HW13_SYNRA</name>
<accession>A0A1X2HW13</accession>
<dbReference type="AlphaFoldDB" id="A0A1X2HW13"/>
<proteinExistence type="predicted"/>
<sequence length="140" mass="15885">MMEPANITRNHSSRNLHDNKSNSNRLNQQPFFLSLWLTTIWPRVIIVKSHDPHPGNPGAHHLRLYTIGMIQNGLCRLKTIIYPFPVSKRMSRIIPNRITAAIQCRAGEGLAAAILRSNAFICVILALHYVCSHLLFSFSM</sequence>
<gene>
    <name evidence="3" type="ORF">BCR43DRAFT_483986</name>
</gene>
<evidence type="ECO:0000256" key="2">
    <source>
        <dbReference type="SAM" id="Phobius"/>
    </source>
</evidence>
<evidence type="ECO:0000313" key="3">
    <source>
        <dbReference type="EMBL" id="ORZ03790.1"/>
    </source>
</evidence>
<keyword evidence="2" id="KW-1133">Transmembrane helix</keyword>
<feature type="region of interest" description="Disordered" evidence="1">
    <location>
        <begin position="1"/>
        <end position="22"/>
    </location>
</feature>
<comment type="caution">
    <text evidence="3">The sequence shown here is derived from an EMBL/GenBank/DDBJ whole genome shotgun (WGS) entry which is preliminary data.</text>
</comment>
<evidence type="ECO:0000313" key="4">
    <source>
        <dbReference type="Proteomes" id="UP000242180"/>
    </source>
</evidence>
<protein>
    <submittedName>
        <fullName evidence="3">Uncharacterized protein</fullName>
    </submittedName>
</protein>
<dbReference type="EMBL" id="MCGN01000001">
    <property type="protein sequence ID" value="ORZ03790.1"/>
    <property type="molecule type" value="Genomic_DNA"/>
</dbReference>
<reference evidence="3 4" key="1">
    <citation type="submission" date="2016-07" db="EMBL/GenBank/DDBJ databases">
        <title>Pervasive Adenine N6-methylation of Active Genes in Fungi.</title>
        <authorList>
            <consortium name="DOE Joint Genome Institute"/>
            <person name="Mondo S.J."/>
            <person name="Dannebaum R.O."/>
            <person name="Kuo R.C."/>
            <person name="Labutti K."/>
            <person name="Haridas S."/>
            <person name="Kuo A."/>
            <person name="Salamov A."/>
            <person name="Ahrendt S.R."/>
            <person name="Lipzen A."/>
            <person name="Sullivan W."/>
            <person name="Andreopoulos W.B."/>
            <person name="Clum A."/>
            <person name="Lindquist E."/>
            <person name="Daum C."/>
            <person name="Ramamoorthy G.K."/>
            <person name="Gryganskyi A."/>
            <person name="Culley D."/>
            <person name="Magnuson J.K."/>
            <person name="James T.Y."/>
            <person name="O'Malley M.A."/>
            <person name="Stajich J.E."/>
            <person name="Spatafora J.W."/>
            <person name="Visel A."/>
            <person name="Grigoriev I.V."/>
        </authorList>
    </citation>
    <scope>NUCLEOTIDE SEQUENCE [LARGE SCALE GENOMIC DNA]</scope>
    <source>
        <strain evidence="3 4">NRRL 2496</strain>
    </source>
</reference>
<keyword evidence="2" id="KW-0472">Membrane</keyword>
<keyword evidence="2" id="KW-0812">Transmembrane</keyword>
<dbReference type="Proteomes" id="UP000242180">
    <property type="component" value="Unassembled WGS sequence"/>
</dbReference>
<organism evidence="3 4">
    <name type="scientific">Syncephalastrum racemosum</name>
    <name type="common">Filamentous fungus</name>
    <dbReference type="NCBI Taxonomy" id="13706"/>
    <lineage>
        <taxon>Eukaryota</taxon>
        <taxon>Fungi</taxon>
        <taxon>Fungi incertae sedis</taxon>
        <taxon>Mucoromycota</taxon>
        <taxon>Mucoromycotina</taxon>
        <taxon>Mucoromycetes</taxon>
        <taxon>Mucorales</taxon>
        <taxon>Syncephalastraceae</taxon>
        <taxon>Syncephalastrum</taxon>
    </lineage>
</organism>
<dbReference type="InParanoid" id="A0A1X2HW13"/>
<feature type="transmembrane region" description="Helical" evidence="2">
    <location>
        <begin position="119"/>
        <end position="138"/>
    </location>
</feature>
<keyword evidence="4" id="KW-1185">Reference proteome</keyword>
<evidence type="ECO:0000256" key="1">
    <source>
        <dbReference type="SAM" id="MobiDB-lite"/>
    </source>
</evidence>